<name>A0AAE8W6Z9_9ACTN</name>
<evidence type="ECO:0000313" key="2">
    <source>
        <dbReference type="Proteomes" id="UP000318720"/>
    </source>
</evidence>
<evidence type="ECO:0000313" key="1">
    <source>
        <dbReference type="EMBL" id="TQE39421.1"/>
    </source>
</evidence>
<comment type="caution">
    <text evidence="1">The sequence shown here is derived from an EMBL/GenBank/DDBJ whole genome shotgun (WGS) entry which is preliminary data.</text>
</comment>
<accession>A0AAE8W6Z9</accession>
<dbReference type="RefSeq" id="WP_009333299.1">
    <property type="nucleotide sequence ID" value="NZ_JARAVA010000014.1"/>
</dbReference>
<protein>
    <submittedName>
        <fullName evidence="1">Uncharacterized protein</fullName>
    </submittedName>
</protein>
<dbReference type="AlphaFoldDB" id="A0AAE8W6Z9"/>
<reference evidence="1 2" key="1">
    <citation type="submission" date="2019-03" db="EMBL/GenBank/DDBJ databases">
        <title>Comparative genomic analyses of the sweetpotato soil rot pathogen, Streptomyces ipomoeae.</title>
        <authorList>
            <person name="Ruschel Soares N."/>
            <person name="Badger J.H."/>
            <person name="Huguet-Tapia J.C."/>
            <person name="Clark C.A."/>
            <person name="Pettis G.S."/>
        </authorList>
    </citation>
    <scope>NUCLEOTIDE SEQUENCE [LARGE SCALE GENOMIC DNA]</scope>
    <source>
        <strain evidence="1 2">88-35</strain>
    </source>
</reference>
<dbReference type="Proteomes" id="UP000318720">
    <property type="component" value="Unassembled WGS sequence"/>
</dbReference>
<dbReference type="EMBL" id="SPAZ01000028">
    <property type="protein sequence ID" value="TQE39421.1"/>
    <property type="molecule type" value="Genomic_DNA"/>
</dbReference>
<gene>
    <name evidence="1" type="ORF">Sipo8835_02230</name>
</gene>
<organism evidence="1 2">
    <name type="scientific">Streptomyces ipomoeae</name>
    <dbReference type="NCBI Taxonomy" id="103232"/>
    <lineage>
        <taxon>Bacteria</taxon>
        <taxon>Bacillati</taxon>
        <taxon>Actinomycetota</taxon>
        <taxon>Actinomycetes</taxon>
        <taxon>Kitasatosporales</taxon>
        <taxon>Streptomycetaceae</taxon>
        <taxon>Streptomyces</taxon>
    </lineage>
</organism>
<sequence length="382" mass="41742">MTVINAYGPPGRLTDLDDVGTKAWHVFISDSVDRAIDGPDPSEMLHNSPRPQFYNLTKTETAPDAVEAAVTWTAFPNRLRSAISDRQRWQRADASRDVQDEYCEWSVTRDDAGRITRVTFTCEGPEYWDVLARTNPGKVLDLYRAHIGPAVRKTDLFGPDGRYVRRNKWNDSTTQGAMHLIQQSNTLGAEIELAAAATIRRVIGGRELTGAQELIACGKYGVADRNSDPHIGEVVNSVARQKADIALSDPVGIYFDDLATDGWSTPDDSDPKSFWTFERGAANFPVRAVYEVPPDRDFTVGDITIAGRPIEFGAQIADFVTVKLTATACRIGRSTVQPQTACAEFTAPGDVTPGSFAPSAFAAHGYLGTHSGRTSRSTRLSS</sequence>
<proteinExistence type="predicted"/>